<organism evidence="2 3">
    <name type="scientific">Plakobranchus ocellatus</name>
    <dbReference type="NCBI Taxonomy" id="259542"/>
    <lineage>
        <taxon>Eukaryota</taxon>
        <taxon>Metazoa</taxon>
        <taxon>Spiralia</taxon>
        <taxon>Lophotrochozoa</taxon>
        <taxon>Mollusca</taxon>
        <taxon>Gastropoda</taxon>
        <taxon>Heterobranchia</taxon>
        <taxon>Euthyneura</taxon>
        <taxon>Panpulmonata</taxon>
        <taxon>Sacoglossa</taxon>
        <taxon>Placobranchoidea</taxon>
        <taxon>Plakobranchidae</taxon>
        <taxon>Plakobranchus</taxon>
    </lineage>
</organism>
<dbReference type="Proteomes" id="UP000735302">
    <property type="component" value="Unassembled WGS sequence"/>
</dbReference>
<accession>A0AAV4D942</accession>
<evidence type="ECO:0000313" key="3">
    <source>
        <dbReference type="Proteomes" id="UP000735302"/>
    </source>
</evidence>
<name>A0AAV4D942_9GAST</name>
<reference evidence="2 3" key="1">
    <citation type="journal article" date="2021" name="Elife">
        <title>Chloroplast acquisition without the gene transfer in kleptoplastic sea slugs, Plakobranchus ocellatus.</title>
        <authorList>
            <person name="Maeda T."/>
            <person name="Takahashi S."/>
            <person name="Yoshida T."/>
            <person name="Shimamura S."/>
            <person name="Takaki Y."/>
            <person name="Nagai Y."/>
            <person name="Toyoda A."/>
            <person name="Suzuki Y."/>
            <person name="Arimoto A."/>
            <person name="Ishii H."/>
            <person name="Satoh N."/>
            <person name="Nishiyama T."/>
            <person name="Hasebe M."/>
            <person name="Maruyama T."/>
            <person name="Minagawa J."/>
            <person name="Obokata J."/>
            <person name="Shigenobu S."/>
        </authorList>
    </citation>
    <scope>NUCLEOTIDE SEQUENCE [LARGE SCALE GENOMIC DNA]</scope>
</reference>
<comment type="caution">
    <text evidence="2">The sequence shown here is derived from an EMBL/GenBank/DDBJ whole genome shotgun (WGS) entry which is preliminary data.</text>
</comment>
<keyword evidence="3" id="KW-1185">Reference proteome</keyword>
<sequence length="143" mass="16269">MTVILRDGLTIQDTPSNMYTDPPRVIQTHTLPSIDALCSSSSWFLRHPTLTIIVLKVLCVYQGATKSAAADYRDDDDDDDEDDNDHHHHHLHHHKGDNDNDDDVDNVEHCPTRIFSTLVLKLVADKQELRSSHRLSRLALLLQ</sequence>
<dbReference type="EMBL" id="BLXT01007628">
    <property type="protein sequence ID" value="GFO40662.1"/>
    <property type="molecule type" value="Genomic_DNA"/>
</dbReference>
<proteinExistence type="predicted"/>
<gene>
    <name evidence="2" type="ORF">PoB_006716700</name>
</gene>
<protein>
    <submittedName>
        <fullName evidence="2">Uncharacterized protein</fullName>
    </submittedName>
</protein>
<evidence type="ECO:0000313" key="2">
    <source>
        <dbReference type="EMBL" id="GFO40662.1"/>
    </source>
</evidence>
<dbReference type="AlphaFoldDB" id="A0AAV4D942"/>
<evidence type="ECO:0000256" key="1">
    <source>
        <dbReference type="SAM" id="MobiDB-lite"/>
    </source>
</evidence>
<feature type="compositionally biased region" description="Acidic residues" evidence="1">
    <location>
        <begin position="73"/>
        <end position="83"/>
    </location>
</feature>
<feature type="region of interest" description="Disordered" evidence="1">
    <location>
        <begin position="69"/>
        <end position="104"/>
    </location>
</feature>